<feature type="compositionally biased region" description="Polar residues" evidence="1">
    <location>
        <begin position="70"/>
        <end position="88"/>
    </location>
</feature>
<feature type="compositionally biased region" description="Basic and acidic residues" evidence="1">
    <location>
        <begin position="843"/>
        <end position="864"/>
    </location>
</feature>
<dbReference type="OMA" id="DETMTPR"/>
<feature type="compositionally biased region" description="Polar residues" evidence="1">
    <location>
        <begin position="1261"/>
        <end position="1277"/>
    </location>
</feature>
<dbReference type="RefSeq" id="XP_001242844.2">
    <property type="nucleotide sequence ID" value="XM_001242843.2"/>
</dbReference>
<feature type="compositionally biased region" description="Polar residues" evidence="1">
    <location>
        <begin position="955"/>
        <end position="974"/>
    </location>
</feature>
<feature type="region of interest" description="Disordered" evidence="1">
    <location>
        <begin position="751"/>
        <end position="770"/>
    </location>
</feature>
<reference evidence="3" key="1">
    <citation type="journal article" date="2009" name="Genome Res.">
        <title>Comparative genomic analyses of the human fungal pathogens Coccidioides and their relatives.</title>
        <authorList>
            <person name="Sharpton T.J."/>
            <person name="Stajich J.E."/>
            <person name="Rounsley S.D."/>
            <person name="Gardner M.J."/>
            <person name="Wortman J.R."/>
            <person name="Jordar V.S."/>
            <person name="Maiti R."/>
            <person name="Kodira C.D."/>
            <person name="Neafsey D.E."/>
            <person name="Zeng Q."/>
            <person name="Hung C.-Y."/>
            <person name="McMahan C."/>
            <person name="Muszewska A."/>
            <person name="Grynberg M."/>
            <person name="Mandel M.A."/>
            <person name="Kellner E.M."/>
            <person name="Barker B.M."/>
            <person name="Galgiani J.N."/>
            <person name="Orbach M.J."/>
            <person name="Kirkland T.N."/>
            <person name="Cole G.T."/>
            <person name="Henn M.R."/>
            <person name="Birren B.W."/>
            <person name="Taylor J.W."/>
        </authorList>
    </citation>
    <scope>NUCLEOTIDE SEQUENCE [LARGE SCALE GENOMIC DNA]</scope>
    <source>
        <strain evidence="3">RS</strain>
    </source>
</reference>
<proteinExistence type="predicted"/>
<evidence type="ECO:0000313" key="2">
    <source>
        <dbReference type="EMBL" id="EAS31261.2"/>
    </source>
</evidence>
<feature type="compositionally biased region" description="Acidic residues" evidence="1">
    <location>
        <begin position="1110"/>
        <end position="1119"/>
    </location>
</feature>
<feature type="compositionally biased region" description="Polar residues" evidence="1">
    <location>
        <begin position="161"/>
        <end position="187"/>
    </location>
</feature>
<feature type="compositionally biased region" description="Basic residues" evidence="1">
    <location>
        <begin position="1385"/>
        <end position="1399"/>
    </location>
</feature>
<evidence type="ECO:0000313" key="3">
    <source>
        <dbReference type="Proteomes" id="UP000001261"/>
    </source>
</evidence>
<dbReference type="InParanoid" id="A0A0E1RW44"/>
<feature type="region of interest" description="Disordered" evidence="1">
    <location>
        <begin position="518"/>
        <end position="542"/>
    </location>
</feature>
<dbReference type="Proteomes" id="UP000001261">
    <property type="component" value="Unassembled WGS sequence"/>
</dbReference>
<feature type="compositionally biased region" description="Polar residues" evidence="1">
    <location>
        <begin position="907"/>
        <end position="918"/>
    </location>
</feature>
<accession>A0A0E1RW44</accession>
<dbReference type="OrthoDB" id="5423926at2759"/>
<feature type="compositionally biased region" description="Basic and acidic residues" evidence="1">
    <location>
        <begin position="332"/>
        <end position="341"/>
    </location>
</feature>
<feature type="compositionally biased region" description="Polar residues" evidence="1">
    <location>
        <begin position="456"/>
        <end position="469"/>
    </location>
</feature>
<feature type="compositionally biased region" description="Pro residues" evidence="1">
    <location>
        <begin position="1282"/>
        <end position="1292"/>
    </location>
</feature>
<keyword evidence="3" id="KW-1185">Reference proteome</keyword>
<feature type="region of interest" description="Disordered" evidence="1">
    <location>
        <begin position="1"/>
        <end position="20"/>
    </location>
</feature>
<feature type="compositionally biased region" description="Polar residues" evidence="1">
    <location>
        <begin position="1048"/>
        <end position="1065"/>
    </location>
</feature>
<feature type="compositionally biased region" description="Basic and acidic residues" evidence="1">
    <location>
        <begin position="1192"/>
        <end position="1221"/>
    </location>
</feature>
<feature type="region of interest" description="Disordered" evidence="1">
    <location>
        <begin position="1236"/>
        <end position="1399"/>
    </location>
</feature>
<feature type="compositionally biased region" description="Basic and acidic residues" evidence="1">
    <location>
        <begin position="427"/>
        <end position="446"/>
    </location>
</feature>
<evidence type="ECO:0000256" key="1">
    <source>
        <dbReference type="SAM" id="MobiDB-lite"/>
    </source>
</evidence>
<feature type="region of interest" description="Disordered" evidence="1">
    <location>
        <begin position="377"/>
        <end position="473"/>
    </location>
</feature>
<feature type="compositionally biased region" description="Polar residues" evidence="1">
    <location>
        <begin position="381"/>
        <end position="399"/>
    </location>
</feature>
<reference evidence="3" key="2">
    <citation type="journal article" date="2010" name="Genome Res.">
        <title>Population genomic sequencing of Coccidioides fungi reveals recent hybridization and transposon control.</title>
        <authorList>
            <person name="Neafsey D.E."/>
            <person name="Barker B.M."/>
            <person name="Sharpton T.J."/>
            <person name="Stajich J.E."/>
            <person name="Park D.J."/>
            <person name="Whiston E."/>
            <person name="Hung C.-Y."/>
            <person name="McMahan C."/>
            <person name="White J."/>
            <person name="Sykes S."/>
            <person name="Heiman D."/>
            <person name="Young S."/>
            <person name="Zeng Q."/>
            <person name="Abouelleil A."/>
            <person name="Aftuck L."/>
            <person name="Bessette D."/>
            <person name="Brown A."/>
            <person name="FitzGerald M."/>
            <person name="Lui A."/>
            <person name="Macdonald J.P."/>
            <person name="Priest M."/>
            <person name="Orbach M.J."/>
            <person name="Galgiani J.N."/>
            <person name="Kirkland T.N."/>
            <person name="Cole G.T."/>
            <person name="Birren B.W."/>
            <person name="Henn M.R."/>
            <person name="Taylor J.W."/>
            <person name="Rounsley S.D."/>
        </authorList>
    </citation>
    <scope>GENOME REANNOTATION</scope>
    <source>
        <strain evidence="3">RS</strain>
    </source>
</reference>
<feature type="region of interest" description="Disordered" evidence="1">
    <location>
        <begin position="29"/>
        <end position="197"/>
    </location>
</feature>
<sequence length="1399" mass="152083">MTDLEFPFCQPINPNPSPSAQSAAVQAFRASQAAHANAKLSSSAAAAALRKHTPTPTSVEDVQTRRMLQRKQSVSSIGTSKESIQRGQDVTVRRAKSMSSMSKRTFRDSSPGLNSPVGVGHTEHKDEIDPVPPLPRVYATATAPTHRRAISGGNTGRRAISPQTQLVGTQATSGNDPGQPTQGNTAGPSLGLQRRSSRSSINFSYPINARPNSPRQPSITSVLADTPSIRTLSPAGSLNTNFSPHVYAPQKETKADSIGQTSQVDWEYSTGAGHQSIHADGSNAKYQMEKNVRSPEENKGQQYDPDSLDSHTLASGHIPPDFLRRHPSPIPETHEIGEGTRDGGLMPEKQEPGYISLLREEARKEINALENKRYIRKRRASPSTVSDSSLHLPERQTQPGAKDWTRPSAKRLQAERPSSLSPSRSTRFSEHLEIAFPGDHLHEPPPRSKSPVKSALKTTAPTHTVPSDPSDTHNLKIADVLSESEGTSVLSDEGSRLSWKRRPAKVTFEDEAEILGATASPPTSLDSIVPSSPQSKWNDSLRSRCSHTDDLDDVMKPRPALPSFGSIRGRRRTVEDDKSFTIRPENGRPLLADSVFADSFSGDFAIGEVLESHSRQTCQTSRAVPWPSEVTSLDGSGFDSPSESESSSDEADPSEFILPGQDISGLRHFRGNELDQPDKNSIACVGEYKKTDVVVPIIAIQPATPMFEEYPNARPERNGIPRSFPGISNLKNSLDISKSERKLLNRQKMSEINAANEPIDTDSESGDSVYSDAAENLDDLEGDGFGSINAIVSGPTSQGRILHASSPADPPISSVGGDKDVPQPNVEIYSTEIQHQSPPIASPRKEAVSARTVYDKDNLREEQPVSKPVRQRSLKQAKMNGAPRFGGISSEKPVQESAPQEPRRNTTESQSPASATTLDTRRRNFRNSALSSPIQNNPIYSDSVNKSKAVGQQPRRAQTVSYGSLARQSPQRNPSNGSDSSSSFKRERRSPAGTRTYTLRRTMRSGAGHSKADDLEKSNHAAASSSISHQHHPFSSGDSHPILRGTLRGSSSVSHLKSQSTSFSGFRSLRSKHPSGFKSRFADSSDEELDVQKFTPVRGIPRRRGAIDGDSTDLEDSSDSDAPRNVVRRLRSKRPTSKRGAAPVLAVAAGDTLSNHKPSATTLLHDQQFPTYQEKPKRGVLSRMSLSRRHAHGETKIRKSEIESAARRDTPLERTQPELDRVRDAKLYMGGYAYVPGTVTNISGPSTPVPKSKWSRLSPRSAKQTNKLTRQSGNSKVISWPLPAPGETPPHIPRLSSNASDNGRGPGLNSVAHSSENPHRPHTSDGLNRSKSQIIPRDTSSDVDSTWTSRFLHNRHNRRGTESALNPQAGGGSSGGATMATEGKKKSRFPRLRKAFGLS</sequence>
<feature type="compositionally biased region" description="Basic and acidic residues" evidence="1">
    <location>
        <begin position="1010"/>
        <end position="1019"/>
    </location>
</feature>
<feature type="compositionally biased region" description="Low complexity" evidence="1">
    <location>
        <begin position="29"/>
        <end position="48"/>
    </location>
</feature>
<feature type="compositionally biased region" description="Low complexity" evidence="1">
    <location>
        <begin position="416"/>
        <end position="426"/>
    </location>
</feature>
<organism evidence="2 3">
    <name type="scientific">Coccidioides immitis (strain RS)</name>
    <name type="common">Valley fever fungus</name>
    <dbReference type="NCBI Taxonomy" id="246410"/>
    <lineage>
        <taxon>Eukaryota</taxon>
        <taxon>Fungi</taxon>
        <taxon>Dikarya</taxon>
        <taxon>Ascomycota</taxon>
        <taxon>Pezizomycotina</taxon>
        <taxon>Eurotiomycetes</taxon>
        <taxon>Eurotiomycetidae</taxon>
        <taxon>Onygenales</taxon>
        <taxon>Onygenaceae</taxon>
        <taxon>Coccidioides</taxon>
    </lineage>
</organism>
<dbReference type="STRING" id="246410.A0A0E1RW44"/>
<dbReference type="EMBL" id="GG704912">
    <property type="protein sequence ID" value="EAS31261.2"/>
    <property type="molecule type" value="Genomic_DNA"/>
</dbReference>
<feature type="compositionally biased region" description="Basic and acidic residues" evidence="1">
    <location>
        <begin position="288"/>
        <end position="299"/>
    </location>
</feature>
<feature type="compositionally biased region" description="Polar residues" evidence="1">
    <location>
        <begin position="520"/>
        <end position="538"/>
    </location>
</feature>
<feature type="compositionally biased region" description="Low complexity" evidence="1">
    <location>
        <begin position="634"/>
        <end position="645"/>
    </location>
</feature>
<feature type="compositionally biased region" description="Basic residues" evidence="1">
    <location>
        <begin position="1126"/>
        <end position="1137"/>
    </location>
</feature>
<dbReference type="GeneID" id="4561161"/>
<dbReference type="KEGG" id="cim:CIMG_06740"/>
<gene>
    <name evidence="2" type="ORF">CIMG_06740</name>
</gene>
<name>A0A0E1RW44_COCIM</name>
<feature type="region of interest" description="Disordered" evidence="1">
    <location>
        <begin position="620"/>
        <end position="655"/>
    </location>
</feature>
<feature type="region of interest" description="Disordered" evidence="1">
    <location>
        <begin position="799"/>
        <end position="1141"/>
    </location>
</feature>
<protein>
    <submittedName>
        <fullName evidence="2">Uncharacterized protein</fullName>
    </submittedName>
</protein>
<dbReference type="VEuPathDB" id="FungiDB:CIMG_06740"/>
<feature type="region of interest" description="Disordered" evidence="1">
    <location>
        <begin position="1187"/>
        <end position="1221"/>
    </location>
</feature>
<feature type="region of interest" description="Disordered" evidence="1">
    <location>
        <begin position="288"/>
        <end position="349"/>
    </location>
</feature>
<feature type="compositionally biased region" description="Polar residues" evidence="1">
    <location>
        <begin position="926"/>
        <end position="946"/>
    </location>
</feature>